<evidence type="ECO:0000256" key="1">
    <source>
        <dbReference type="ARBA" id="ARBA00006611"/>
    </source>
</evidence>
<evidence type="ECO:0000256" key="2">
    <source>
        <dbReference type="ARBA" id="ARBA00022741"/>
    </source>
</evidence>
<dbReference type="PANTHER" id="PTHR30258">
    <property type="entry name" value="TYPE II SECRETION SYSTEM PROTEIN GSPE-RELATED"/>
    <property type="match status" value="1"/>
</dbReference>
<dbReference type="InterPro" id="IPR001482">
    <property type="entry name" value="T2SS/T4SS_dom"/>
</dbReference>
<dbReference type="Gene3D" id="3.30.450.90">
    <property type="match status" value="1"/>
</dbReference>
<dbReference type="SUPFAM" id="SSF160246">
    <property type="entry name" value="EspE N-terminal domain-like"/>
    <property type="match status" value="1"/>
</dbReference>
<evidence type="ECO:0000313" key="5">
    <source>
        <dbReference type="EMBL" id="RMD77268.1"/>
    </source>
</evidence>
<dbReference type="GO" id="GO:0005886">
    <property type="term" value="C:plasma membrane"/>
    <property type="evidence" value="ECO:0007669"/>
    <property type="project" value="TreeGrafter"/>
</dbReference>
<sequence length="619" mass="70097">SFLLSSNFKFMDDISLPKSSNHKEDSSSTSKSVLPKVNLMNSSSPGGNFINFLVSKGLLDQEVGNKLKLKAMSESIRIEDAVLNIWDKSKMDDYHKLYAEFKGWKYIDLNYQVISGNILKRLGRDFLTKKIMIPFRYVNEPDDPNLVKFASGDPLDLQSIKFVESVLQRKIEIFYSNPDAILKAIRKSYSTDISHNVASTFSSTAKVKKDNIEDNSIINVINMMMEYAVNHNVSDIHIEPRESKISVRFRILGVLYEKLTIENINLLAPLITRIKIMSDLRIDEHRIPQDGRFSYQTETSKSIDVRVSTVPSLFGEKVVMRILDKNQKVSTLEELGFRYSNLEQIIKVIKMTQGLVLVTGPTGSGKTRTLSTILNMVNRPEVNIMTLEDPVEIQIDGVNQVQVNPDVGLTFSNGLRAFLRQDPDIIMVGEIRDGETASLAVQASLVGRMVYSTVHTNSSASTFTRLLDMGVQKYMILSTIKLIIGQRLIRVLCPYCKKKTSITDLDMQFLLNSFNNISEVFRSSQYGKKYLEVLENINDNFYQPVGCPRCNNTGYFGRIGIFECMYVDKEITSLVNQNASEDEIEKLACQKGMITMFQDGILRVLDGETTITELVRVIQ</sequence>
<dbReference type="EMBL" id="RFKV01000049">
    <property type="protein sequence ID" value="RMD77268.1"/>
    <property type="molecule type" value="Genomic_DNA"/>
</dbReference>
<dbReference type="InterPro" id="IPR007831">
    <property type="entry name" value="T2SS_GspE_N"/>
</dbReference>
<organism evidence="5 6">
    <name type="scientific">Candidatus Dojkabacteria bacterium</name>
    <dbReference type="NCBI Taxonomy" id="2099670"/>
    <lineage>
        <taxon>Bacteria</taxon>
        <taxon>Candidatus Dojkabacteria</taxon>
    </lineage>
</organism>
<name>A0A3M0Z551_9BACT</name>
<protein>
    <submittedName>
        <fullName evidence="5">Type II/IV secretion system protein</fullName>
    </submittedName>
</protein>
<feature type="non-terminal residue" evidence="5">
    <location>
        <position position="1"/>
    </location>
</feature>
<proteinExistence type="inferred from homology"/>
<dbReference type="Gene3D" id="3.30.300.160">
    <property type="entry name" value="Type II secretion system, protein E, N-terminal domain"/>
    <property type="match status" value="1"/>
</dbReference>
<evidence type="ECO:0000313" key="6">
    <source>
        <dbReference type="Proteomes" id="UP000269410"/>
    </source>
</evidence>
<dbReference type="Gene3D" id="3.40.50.300">
    <property type="entry name" value="P-loop containing nucleotide triphosphate hydrolases"/>
    <property type="match status" value="1"/>
</dbReference>
<comment type="similarity">
    <text evidence="1">Belongs to the GSP E family.</text>
</comment>
<accession>A0A3M0Z551</accession>
<keyword evidence="3" id="KW-0067">ATP-binding</keyword>
<dbReference type="Pfam" id="PF00437">
    <property type="entry name" value="T2SSE"/>
    <property type="match status" value="1"/>
</dbReference>
<feature type="domain" description="Bacterial type II secretion system protein E" evidence="4">
    <location>
        <begin position="419"/>
        <end position="433"/>
    </location>
</feature>
<dbReference type="PROSITE" id="PS00662">
    <property type="entry name" value="T2SP_E"/>
    <property type="match status" value="1"/>
</dbReference>
<evidence type="ECO:0000256" key="3">
    <source>
        <dbReference type="ARBA" id="ARBA00022840"/>
    </source>
</evidence>
<dbReference type="InterPro" id="IPR037257">
    <property type="entry name" value="T2SS_E_N_sf"/>
</dbReference>
<dbReference type="Proteomes" id="UP000269410">
    <property type="component" value="Unassembled WGS sequence"/>
</dbReference>
<dbReference type="SUPFAM" id="SSF52540">
    <property type="entry name" value="P-loop containing nucleoside triphosphate hydrolases"/>
    <property type="match status" value="1"/>
</dbReference>
<dbReference type="AlphaFoldDB" id="A0A3M0Z551"/>
<evidence type="ECO:0000259" key="4">
    <source>
        <dbReference type="PROSITE" id="PS00662"/>
    </source>
</evidence>
<dbReference type="CDD" id="cd01129">
    <property type="entry name" value="PulE-GspE-like"/>
    <property type="match status" value="1"/>
</dbReference>
<keyword evidence="2" id="KW-0547">Nucleotide-binding</keyword>
<dbReference type="GO" id="GO:0016887">
    <property type="term" value="F:ATP hydrolysis activity"/>
    <property type="evidence" value="ECO:0007669"/>
    <property type="project" value="TreeGrafter"/>
</dbReference>
<gene>
    <name evidence="5" type="ORF">D6810_01430</name>
</gene>
<reference evidence="5 6" key="1">
    <citation type="submission" date="2018-10" db="EMBL/GenBank/DDBJ databases">
        <title>Thermophilic Lithotrophy and Phototrophy in an Intertidal, Iron-rich, Geothermal Spring.</title>
        <authorList>
            <person name="Ward L.M."/>
            <person name="Idei A."/>
            <person name="Nakagawa M."/>
            <person name="Ueno Y."/>
            <person name="Fischer W."/>
            <person name="Mcglynn S.E."/>
        </authorList>
    </citation>
    <scope>NUCLEOTIDE SEQUENCE [LARGE SCALE GENOMIC DNA]</scope>
    <source>
        <strain evidence="5">J137</strain>
    </source>
</reference>
<comment type="caution">
    <text evidence="5">The sequence shown here is derived from an EMBL/GenBank/DDBJ whole genome shotgun (WGS) entry which is preliminary data.</text>
</comment>
<dbReference type="GO" id="GO:0005524">
    <property type="term" value="F:ATP binding"/>
    <property type="evidence" value="ECO:0007669"/>
    <property type="project" value="UniProtKB-KW"/>
</dbReference>
<dbReference type="Pfam" id="PF05157">
    <property type="entry name" value="MshEN"/>
    <property type="match status" value="1"/>
</dbReference>
<dbReference type="PANTHER" id="PTHR30258:SF1">
    <property type="entry name" value="PROTEIN TRANSPORT PROTEIN HOFB HOMOLOG"/>
    <property type="match status" value="1"/>
</dbReference>
<dbReference type="InterPro" id="IPR027417">
    <property type="entry name" value="P-loop_NTPase"/>
</dbReference>